<dbReference type="PANTHER" id="PTHR47554">
    <property type="entry name" value="SORTING NEXIN MVP1"/>
    <property type="match status" value="1"/>
</dbReference>
<keyword evidence="4" id="KW-0813">Transport</keyword>
<name>A0A9N9NHH8_9GLOM</name>
<dbReference type="Gene3D" id="1.20.1270.60">
    <property type="entry name" value="Arfaptin homology (AH) domain/BAR domain"/>
    <property type="match status" value="1"/>
</dbReference>
<sequence>EMALWRKTNNPDLEEESLKKTVPEEIEARIPADLEDRLNKVNKQLNESIEHYRSMCNIMERLARRHEANGLAEVSSHIQRASTIIEEEANSTIENVLENLKSHRDLLVSFRETFERRNRLAMDDTIDALETRISTNTAKLSDKGDPETERLSAVIQKDQVDVDLQRRRKIFIRHCFNAELSLLHKSSAFVSLLYQNFAHEQIKYSQQLYENWKLLSPKVFEMPIQIIDFG</sequence>
<dbReference type="GO" id="GO:0042147">
    <property type="term" value="P:retrograde transport, endosome to Golgi"/>
    <property type="evidence" value="ECO:0007669"/>
    <property type="project" value="InterPro"/>
</dbReference>
<dbReference type="AlphaFoldDB" id="A0A9N9NHH8"/>
<keyword evidence="5" id="KW-0963">Cytoplasm</keyword>
<feature type="domain" description="Sorting nexin 8/Mvp1 BAR" evidence="8">
    <location>
        <begin position="14"/>
        <end position="68"/>
    </location>
</feature>
<keyword evidence="6" id="KW-0653">Protein transport</keyword>
<accession>A0A9N9NHH8</accession>
<evidence type="ECO:0000259" key="8">
    <source>
        <dbReference type="Pfam" id="PF19566"/>
    </source>
</evidence>
<evidence type="ECO:0000256" key="1">
    <source>
        <dbReference type="ARBA" id="ARBA00004170"/>
    </source>
</evidence>
<dbReference type="GO" id="GO:0006623">
    <property type="term" value="P:protein targeting to vacuole"/>
    <property type="evidence" value="ECO:0007669"/>
    <property type="project" value="TreeGrafter"/>
</dbReference>
<evidence type="ECO:0000256" key="4">
    <source>
        <dbReference type="ARBA" id="ARBA00022448"/>
    </source>
</evidence>
<evidence type="ECO:0000313" key="10">
    <source>
        <dbReference type="Proteomes" id="UP000789508"/>
    </source>
</evidence>
<dbReference type="Proteomes" id="UP000789508">
    <property type="component" value="Unassembled WGS sequence"/>
</dbReference>
<dbReference type="GO" id="GO:0016020">
    <property type="term" value="C:membrane"/>
    <property type="evidence" value="ECO:0007669"/>
    <property type="project" value="UniProtKB-SubCell"/>
</dbReference>
<dbReference type="EMBL" id="CAJVPS010031678">
    <property type="protein sequence ID" value="CAG8733674.1"/>
    <property type="molecule type" value="Genomic_DNA"/>
</dbReference>
<keyword evidence="10" id="KW-1185">Reference proteome</keyword>
<dbReference type="InterPro" id="IPR027267">
    <property type="entry name" value="AH/BAR_dom_sf"/>
</dbReference>
<comment type="caution">
    <text evidence="9">The sequence shown here is derived from an EMBL/GenBank/DDBJ whole genome shotgun (WGS) entry which is preliminary data.</text>
</comment>
<dbReference type="GO" id="GO:0005829">
    <property type="term" value="C:cytosol"/>
    <property type="evidence" value="ECO:0007669"/>
    <property type="project" value="GOC"/>
</dbReference>
<dbReference type="Pfam" id="PF19566">
    <property type="entry name" value="Snx8_BAR_dom"/>
    <property type="match status" value="2"/>
</dbReference>
<evidence type="ECO:0000313" key="9">
    <source>
        <dbReference type="EMBL" id="CAG8733674.1"/>
    </source>
</evidence>
<evidence type="ECO:0000256" key="3">
    <source>
        <dbReference type="ARBA" id="ARBA00010883"/>
    </source>
</evidence>
<evidence type="ECO:0000256" key="7">
    <source>
        <dbReference type="ARBA" id="ARBA00023136"/>
    </source>
</evidence>
<feature type="domain" description="Sorting nexin 8/Mvp1 BAR" evidence="8">
    <location>
        <begin position="69"/>
        <end position="224"/>
    </location>
</feature>
<dbReference type="OrthoDB" id="2427985at2759"/>
<evidence type="ECO:0000256" key="5">
    <source>
        <dbReference type="ARBA" id="ARBA00022490"/>
    </source>
</evidence>
<gene>
    <name evidence="9" type="ORF">ALEPTO_LOCUS12711</name>
</gene>
<dbReference type="PANTHER" id="PTHR47554:SF1">
    <property type="entry name" value="SORTING NEXIN MVP1"/>
    <property type="match status" value="1"/>
</dbReference>
<reference evidence="9" key="1">
    <citation type="submission" date="2021-06" db="EMBL/GenBank/DDBJ databases">
        <authorList>
            <person name="Kallberg Y."/>
            <person name="Tangrot J."/>
            <person name="Rosling A."/>
        </authorList>
    </citation>
    <scope>NUCLEOTIDE SEQUENCE</scope>
    <source>
        <strain evidence="9">FL130A</strain>
    </source>
</reference>
<comment type="similarity">
    <text evidence="3">Belongs to the sorting nexin family.</text>
</comment>
<dbReference type="InterPro" id="IPR028662">
    <property type="entry name" value="SNX8/Mvp1"/>
</dbReference>
<evidence type="ECO:0000256" key="2">
    <source>
        <dbReference type="ARBA" id="ARBA00004496"/>
    </source>
</evidence>
<dbReference type="GO" id="GO:0032266">
    <property type="term" value="F:phosphatidylinositol-3-phosphate binding"/>
    <property type="evidence" value="ECO:0007669"/>
    <property type="project" value="TreeGrafter"/>
</dbReference>
<dbReference type="InterPro" id="IPR045734">
    <property type="entry name" value="Snx8_BAR_dom"/>
</dbReference>
<proteinExistence type="inferred from homology"/>
<keyword evidence="7" id="KW-0472">Membrane</keyword>
<organism evidence="9 10">
    <name type="scientific">Ambispora leptoticha</name>
    <dbReference type="NCBI Taxonomy" id="144679"/>
    <lineage>
        <taxon>Eukaryota</taxon>
        <taxon>Fungi</taxon>
        <taxon>Fungi incertae sedis</taxon>
        <taxon>Mucoromycota</taxon>
        <taxon>Glomeromycotina</taxon>
        <taxon>Glomeromycetes</taxon>
        <taxon>Archaeosporales</taxon>
        <taxon>Ambisporaceae</taxon>
        <taxon>Ambispora</taxon>
    </lineage>
</organism>
<evidence type="ECO:0000256" key="6">
    <source>
        <dbReference type="ARBA" id="ARBA00022927"/>
    </source>
</evidence>
<protein>
    <submittedName>
        <fullName evidence="9">1697_t:CDS:1</fullName>
    </submittedName>
</protein>
<feature type="non-terminal residue" evidence="9">
    <location>
        <position position="1"/>
    </location>
</feature>
<dbReference type="GO" id="GO:0005768">
    <property type="term" value="C:endosome"/>
    <property type="evidence" value="ECO:0007669"/>
    <property type="project" value="TreeGrafter"/>
</dbReference>
<comment type="subcellular location">
    <subcellularLocation>
        <location evidence="2">Cytoplasm</location>
    </subcellularLocation>
    <subcellularLocation>
        <location evidence="1">Membrane</location>
        <topology evidence="1">Peripheral membrane protein</topology>
    </subcellularLocation>
</comment>